<dbReference type="SUPFAM" id="SSF89837">
    <property type="entry name" value="Doublecortin (DC)"/>
    <property type="match status" value="2"/>
</dbReference>
<dbReference type="Gene3D" id="3.10.20.230">
    <property type="entry name" value="Doublecortin domain"/>
    <property type="match status" value="2"/>
</dbReference>
<dbReference type="PROSITE" id="PS50309">
    <property type="entry name" value="DC"/>
    <property type="match status" value="1"/>
</dbReference>
<evidence type="ECO:0000259" key="4">
    <source>
        <dbReference type="PROSITE" id="PS50309"/>
    </source>
</evidence>
<dbReference type="Pfam" id="PF03607">
    <property type="entry name" value="DCX"/>
    <property type="match status" value="1"/>
</dbReference>
<feature type="compositionally biased region" description="Acidic residues" evidence="2">
    <location>
        <begin position="1102"/>
        <end position="1119"/>
    </location>
</feature>
<feature type="compositionally biased region" description="Polar residues" evidence="2">
    <location>
        <begin position="533"/>
        <end position="547"/>
    </location>
</feature>
<dbReference type="Gene3D" id="2.60.60.20">
    <property type="entry name" value="PLAT/LH2 domain"/>
    <property type="match status" value="1"/>
</dbReference>
<evidence type="ECO:0000259" key="3">
    <source>
        <dbReference type="PROSITE" id="PS50095"/>
    </source>
</evidence>
<evidence type="ECO:0000256" key="2">
    <source>
        <dbReference type="SAM" id="MobiDB-lite"/>
    </source>
</evidence>
<feature type="compositionally biased region" description="Low complexity" evidence="2">
    <location>
        <begin position="583"/>
        <end position="592"/>
    </location>
</feature>
<evidence type="ECO:0000256" key="1">
    <source>
        <dbReference type="PROSITE-ProRule" id="PRU00152"/>
    </source>
</evidence>
<feature type="region of interest" description="Disordered" evidence="2">
    <location>
        <begin position="1046"/>
        <end position="1123"/>
    </location>
</feature>
<feature type="domain" description="PLAT" evidence="3">
    <location>
        <begin position="258"/>
        <end position="375"/>
    </location>
</feature>
<dbReference type="GeneID" id="100205018"/>
<dbReference type="SUPFAM" id="SSF50353">
    <property type="entry name" value="Cytokine"/>
    <property type="match status" value="1"/>
</dbReference>
<feature type="compositionally biased region" description="Basic and acidic residues" evidence="2">
    <location>
        <begin position="858"/>
        <end position="871"/>
    </location>
</feature>
<evidence type="ECO:0000313" key="6">
    <source>
        <dbReference type="RefSeq" id="XP_065654272.1"/>
    </source>
</evidence>
<dbReference type="Proteomes" id="UP001652625">
    <property type="component" value="Chromosome 05"/>
</dbReference>
<feature type="region of interest" description="Disordered" evidence="2">
    <location>
        <begin position="509"/>
        <end position="611"/>
    </location>
</feature>
<feature type="domain" description="PLAT" evidence="3">
    <location>
        <begin position="387"/>
        <end position="505"/>
    </location>
</feature>
<feature type="compositionally biased region" description="Polar residues" evidence="2">
    <location>
        <begin position="224"/>
        <end position="246"/>
    </location>
</feature>
<dbReference type="SMART" id="SM00537">
    <property type="entry name" value="DCX"/>
    <property type="match status" value="1"/>
</dbReference>
<dbReference type="InterPro" id="IPR052970">
    <property type="entry name" value="Inner_ear_hair_cell_LOXHD"/>
</dbReference>
<evidence type="ECO:0000313" key="5">
    <source>
        <dbReference type="Proteomes" id="UP001652625"/>
    </source>
</evidence>
<feature type="compositionally biased region" description="Low complexity" evidence="2">
    <location>
        <begin position="555"/>
        <end position="571"/>
    </location>
</feature>
<reference evidence="6" key="1">
    <citation type="submission" date="2025-08" db="UniProtKB">
        <authorList>
            <consortium name="RefSeq"/>
        </authorList>
    </citation>
    <scope>IDENTIFICATION</scope>
</reference>
<dbReference type="Gene3D" id="2.40.180.10">
    <property type="entry name" value="Catalase core domain"/>
    <property type="match status" value="1"/>
</dbReference>
<dbReference type="InterPro" id="IPR001024">
    <property type="entry name" value="PLAT/LH2_dom"/>
</dbReference>
<dbReference type="InterPro" id="IPR008996">
    <property type="entry name" value="IL1/FGF"/>
</dbReference>
<dbReference type="InterPro" id="IPR036572">
    <property type="entry name" value="Doublecortin_dom_sf"/>
</dbReference>
<feature type="region of interest" description="Disordered" evidence="2">
    <location>
        <begin position="224"/>
        <end position="248"/>
    </location>
</feature>
<keyword evidence="5" id="KW-1185">Reference proteome</keyword>
<dbReference type="RefSeq" id="XP_065654272.1">
    <property type="nucleotide sequence ID" value="XM_065798200.1"/>
</dbReference>
<dbReference type="PANTHER" id="PTHR45901:SF7">
    <property type="entry name" value="OXYGEN-REGULATED PROTEIN 1"/>
    <property type="match status" value="1"/>
</dbReference>
<comment type="caution">
    <text evidence="1">Lacks conserved residue(s) required for the propagation of feature annotation.</text>
</comment>
<sequence>MENKKNKSNQREALFFKDGDPNFTGVAVSVNQRKYQSIEKLLEELNEKVHLPNGVRNIMTPNGNHQVKWLHEIDDGKKYVCSSSSKIKKIDYSNIQKKPRFRIPRPPSSRIYEPFRKKNPPLFSERRQFKSLTIISKNDSNNCANIILTNRVKNIDTLFEEIGEKLGGKVIALTTVEGKLITLLSDLFKNGDCFYAEIGDVSHEKPSSVPVSFYKNHNLKLNGSSPKPMTSSSAKLHRQLGSSNVTKRNKVSLRKKDTSWLLTIKTSDIDDATSDNFAYIVLYGKHGKTNEYSLGVPEHAKGYYRDSISEVEIKTADIGDLYKIRIGHDDNGVAHGWHVDTILLTNLDTMKEYLFKCNRWFSREKDDGEIMRELPLYKNGKPVLPLIEYEVIVYTGFYDDSNTNFDIFVVIEGEKGDTGKRYLEASLNNAFHSKSIDTFSMEAVYLGQIKDVVITAEAVAIDEELAWFAEKVIVRNTASGIEYSFPLTSDEKAKAESFLNNSIALTQPKEKQPNYSFSPSLSSDNEKCADVYSKSSNTSSPQLTSNSAEKERSLSKSSSPVSSSPVPSTTTNKPDSEETFDQSESSFFSNSSDAIQSESRHEIADDELPDENNINEGIQVVAFSKVTGRALCFNSTSQKVHAFGQENFCCIWTVLDGNTEESVLLYSLQGDGYLAIDQSGVTLTKGGPGSINEFYVIISESSEAKEVSLESVIHSGIFLCSDNYGCVFGSEGQSEATKFLLTHKANDVNQYSIEESGCPHFIMPVLSQTQNDVVKKVKTEEVDSEINKIGIEKKEKKKRKKDEKKNQVTSPILVEEVNKSEEKIQEEIVEVKMGQNEQSYKYSKDKTKNKKINTTTQKNREAKKEEKESKIESPAVEIEVKEWNEKKKEMQENEARHLREEAEIIEEKKNETSNNLVTNKTKKKYRFKKKKKSLKVNVKIENKIHEMQNYQFDSKKADDNVEYCNMPSNNFSGNESDVIEMRLDTEDTLSSSNNVNLSDEDLKQEKSFDNNLMLNNEEENNEEEYFVVLRAESACKMFNEPEENQIISDRSLRSEKTNNVNIQDLPNKSNEYSNNHINKERSHSLDEENSSDEASIYKNSNAEDDYGSDNFEGDDDESDDCFKWEEDGKSHRFDTTQISQSRPHSMTHHHTLDRPIITRTNSFPNKYTPLLPVETNDFLQRNDTVVENQTALSEKPFSSIFSETDYLNKEVPTNVYVNAGDCEVDASMQNFSSRSEKSQSHTEIEGLLIRSSANTKNWNYADDESLNNPEKLHQNESPLENNHLLSSMLVEEQIPASPTASPSRPDSCITMNVASSPLPNEYSWNLFD</sequence>
<organism evidence="5 6">
    <name type="scientific">Hydra vulgaris</name>
    <name type="common">Hydra</name>
    <name type="synonym">Hydra attenuata</name>
    <dbReference type="NCBI Taxonomy" id="6087"/>
    <lineage>
        <taxon>Eukaryota</taxon>
        <taxon>Metazoa</taxon>
        <taxon>Cnidaria</taxon>
        <taxon>Hydrozoa</taxon>
        <taxon>Hydroidolina</taxon>
        <taxon>Anthoathecata</taxon>
        <taxon>Aplanulata</taxon>
        <taxon>Hydridae</taxon>
        <taxon>Hydra</taxon>
    </lineage>
</organism>
<dbReference type="SMART" id="SM00308">
    <property type="entry name" value="LH2"/>
    <property type="match status" value="1"/>
</dbReference>
<feature type="domain" description="Doublecortin" evidence="4">
    <location>
        <begin position="11"/>
        <end position="93"/>
    </location>
</feature>
<accession>A0ABM4BYL8</accession>
<dbReference type="InterPro" id="IPR036392">
    <property type="entry name" value="PLAT/LH2_dom_sf"/>
</dbReference>
<feature type="compositionally biased region" description="Polar residues" evidence="2">
    <location>
        <begin position="513"/>
        <end position="523"/>
    </location>
</feature>
<feature type="region of interest" description="Disordered" evidence="2">
    <location>
        <begin position="840"/>
        <end position="872"/>
    </location>
</feature>
<protein>
    <submittedName>
        <fullName evidence="6">Uncharacterized protein LOC100205018 isoform X2</fullName>
    </submittedName>
</protein>
<dbReference type="PROSITE" id="PS50095">
    <property type="entry name" value="PLAT"/>
    <property type="match status" value="2"/>
</dbReference>
<dbReference type="InterPro" id="IPR003533">
    <property type="entry name" value="Doublecortin_dom"/>
</dbReference>
<name>A0ABM4BYL8_HYDVU</name>
<proteinExistence type="predicted"/>
<feature type="compositionally biased region" description="Polar residues" evidence="2">
    <location>
        <begin position="1057"/>
        <end position="1076"/>
    </location>
</feature>
<dbReference type="PANTHER" id="PTHR45901">
    <property type="entry name" value="PROTEIN CBG12474"/>
    <property type="match status" value="1"/>
</dbReference>
<dbReference type="SUPFAM" id="SSF49723">
    <property type="entry name" value="Lipase/lipooxygenase domain (PLAT/LH2 domain)"/>
    <property type="match status" value="2"/>
</dbReference>
<feature type="compositionally biased region" description="Basic and acidic residues" evidence="2">
    <location>
        <begin position="1077"/>
        <end position="1086"/>
    </location>
</feature>
<dbReference type="Pfam" id="PF01477">
    <property type="entry name" value="PLAT"/>
    <property type="match status" value="2"/>
</dbReference>
<gene>
    <name evidence="6" type="primary">LOC100205018</name>
</gene>